<evidence type="ECO:0000313" key="4">
    <source>
        <dbReference type="EMBL" id="GAA4717087.1"/>
    </source>
</evidence>
<dbReference type="InterPro" id="IPR013149">
    <property type="entry name" value="ADH-like_C"/>
</dbReference>
<dbReference type="Proteomes" id="UP001500843">
    <property type="component" value="Unassembled WGS sequence"/>
</dbReference>
<dbReference type="InterPro" id="IPR036291">
    <property type="entry name" value="NAD(P)-bd_dom_sf"/>
</dbReference>
<sequence>MDTSAWSHSQSTVTASYPRSVKAGSAVSTSRCLLRAMRLLRSVPLPGCVVMRRAYQTGTQWHLAYSSAMLAWTVDHSSPGHLALREVADPVPGPHDAVIEVRAFAPNHGDLEMLAQHPDGTIPGWDAAGVVVAEAADGTGPRLGQEVVSLGTPGAWARRRLVTAESVGLAPRGADLGPLSVVPVAATSALRGLRRLGPVLGRRVLIVGGTSAVGLFAVQLAARGGAEVVATTRDPAAHERLRALGAHEVVASPEELRADVAGALDLLGGPHLVRAFARLEPGGTLVALGHAAGEEERFVLGDLYGDDGRHDRSLSTFFLGAETDLGPDMTWLAHEIHAGRLDPAVGAVRPWRELADAVGPGARRAAGKTVLLVD</sequence>
<keyword evidence="2" id="KW-0560">Oxidoreductase</keyword>
<protein>
    <submittedName>
        <fullName evidence="4">NAD(P)H-quinone oxidoreductase</fullName>
    </submittedName>
</protein>
<dbReference type="InterPro" id="IPR011032">
    <property type="entry name" value="GroES-like_sf"/>
</dbReference>
<dbReference type="InterPro" id="IPR013154">
    <property type="entry name" value="ADH-like_N"/>
</dbReference>
<dbReference type="Gene3D" id="3.40.50.720">
    <property type="entry name" value="NAD(P)-binding Rossmann-like Domain"/>
    <property type="match status" value="1"/>
</dbReference>
<dbReference type="EMBL" id="BAABHM010000026">
    <property type="protein sequence ID" value="GAA4717087.1"/>
    <property type="molecule type" value="Genomic_DNA"/>
</dbReference>
<accession>A0ABP8XY55</accession>
<proteinExistence type="predicted"/>
<dbReference type="Gene3D" id="3.90.180.10">
    <property type="entry name" value="Medium-chain alcohol dehydrogenases, catalytic domain"/>
    <property type="match status" value="1"/>
</dbReference>
<feature type="domain" description="Enoyl reductase (ER)" evidence="3">
    <location>
        <begin position="77"/>
        <end position="371"/>
    </location>
</feature>
<name>A0ABP8XY55_9MICO</name>
<organism evidence="4 5">
    <name type="scientific">Promicromonospora umidemergens</name>
    <dbReference type="NCBI Taxonomy" id="629679"/>
    <lineage>
        <taxon>Bacteria</taxon>
        <taxon>Bacillati</taxon>
        <taxon>Actinomycetota</taxon>
        <taxon>Actinomycetes</taxon>
        <taxon>Micrococcales</taxon>
        <taxon>Promicromonosporaceae</taxon>
        <taxon>Promicromonospora</taxon>
    </lineage>
</organism>
<dbReference type="CDD" id="cd08270">
    <property type="entry name" value="MDR4"/>
    <property type="match status" value="1"/>
</dbReference>
<keyword evidence="1" id="KW-0521">NADP</keyword>
<dbReference type="SUPFAM" id="SSF50129">
    <property type="entry name" value="GroES-like"/>
    <property type="match status" value="1"/>
</dbReference>
<dbReference type="PANTHER" id="PTHR48106">
    <property type="entry name" value="QUINONE OXIDOREDUCTASE PIG3-RELATED"/>
    <property type="match status" value="1"/>
</dbReference>
<reference evidence="5" key="1">
    <citation type="journal article" date="2019" name="Int. J. Syst. Evol. Microbiol.">
        <title>The Global Catalogue of Microorganisms (GCM) 10K type strain sequencing project: providing services to taxonomists for standard genome sequencing and annotation.</title>
        <authorList>
            <consortium name="The Broad Institute Genomics Platform"/>
            <consortium name="The Broad Institute Genome Sequencing Center for Infectious Disease"/>
            <person name="Wu L."/>
            <person name="Ma J."/>
        </authorList>
    </citation>
    <scope>NUCLEOTIDE SEQUENCE [LARGE SCALE GENOMIC DNA]</scope>
    <source>
        <strain evidence="5">JCM 17975</strain>
    </source>
</reference>
<gene>
    <name evidence="4" type="ORF">GCM10023198_45790</name>
</gene>
<dbReference type="Pfam" id="PF00107">
    <property type="entry name" value="ADH_zinc_N"/>
    <property type="match status" value="1"/>
</dbReference>
<evidence type="ECO:0000256" key="2">
    <source>
        <dbReference type="ARBA" id="ARBA00023002"/>
    </source>
</evidence>
<evidence type="ECO:0000259" key="3">
    <source>
        <dbReference type="SMART" id="SM00829"/>
    </source>
</evidence>
<dbReference type="SUPFAM" id="SSF51735">
    <property type="entry name" value="NAD(P)-binding Rossmann-fold domains"/>
    <property type="match status" value="1"/>
</dbReference>
<comment type="caution">
    <text evidence="4">The sequence shown here is derived from an EMBL/GenBank/DDBJ whole genome shotgun (WGS) entry which is preliminary data.</text>
</comment>
<dbReference type="InterPro" id="IPR020843">
    <property type="entry name" value="ER"/>
</dbReference>
<keyword evidence="5" id="KW-1185">Reference proteome</keyword>
<dbReference type="Pfam" id="PF08240">
    <property type="entry name" value="ADH_N"/>
    <property type="match status" value="1"/>
</dbReference>
<evidence type="ECO:0000313" key="5">
    <source>
        <dbReference type="Proteomes" id="UP001500843"/>
    </source>
</evidence>
<dbReference type="SMART" id="SM00829">
    <property type="entry name" value="PKS_ER"/>
    <property type="match status" value="1"/>
</dbReference>
<evidence type="ECO:0000256" key="1">
    <source>
        <dbReference type="ARBA" id="ARBA00022857"/>
    </source>
</evidence>